<dbReference type="Gene3D" id="3.10.450.50">
    <property type="match status" value="2"/>
</dbReference>
<evidence type="ECO:0000256" key="1">
    <source>
        <dbReference type="SAM" id="SignalP"/>
    </source>
</evidence>
<evidence type="ECO:0000313" key="2">
    <source>
        <dbReference type="EMBL" id="CAI3985525.1"/>
    </source>
</evidence>
<dbReference type="EMBL" id="CAMXCT020000999">
    <property type="protein sequence ID" value="CAL1138900.1"/>
    <property type="molecule type" value="Genomic_DNA"/>
</dbReference>
<feature type="signal peptide" evidence="1">
    <location>
        <begin position="1"/>
        <end position="21"/>
    </location>
</feature>
<dbReference type="EMBL" id="CAMXCT010000999">
    <property type="protein sequence ID" value="CAI3985525.1"/>
    <property type="molecule type" value="Genomic_DNA"/>
</dbReference>
<gene>
    <name evidence="2" type="ORF">C1SCF055_LOCUS12964</name>
</gene>
<evidence type="ECO:0000313" key="4">
    <source>
        <dbReference type="Proteomes" id="UP001152797"/>
    </source>
</evidence>
<feature type="chain" id="PRO_5043270178" evidence="1">
    <location>
        <begin position="22"/>
        <end position="313"/>
    </location>
</feature>
<sequence>MKPRWRLGLLACGLVLRPSLWTRTMATAGDRAPKRRKGTFASGQTQQFAEVAGALEAYFDGLHRCDVERLKEVWHPEGHLYGIAPSGDVVDRSAETFFDGVAKRKTSEELEKHDRIIRLDFASTRCCAAKVQIALPAAPTSPTPSLTEVLYTDFLILLRLKGKWQIISKVFSAVPLSQLWYTEPYDTLAFAASDPVRGVLEYFRGGHLSRPDILSQNFHEVARLCFSNAEEELVCWSRSDFAEVLRQQPVTAAESEALRFDKILGVDKAGPDVALIKLQIGYPPLLYTDFLSMLRLHGHWWIIAKSSDSESFE</sequence>
<reference evidence="3 4" key="2">
    <citation type="submission" date="2024-05" db="EMBL/GenBank/DDBJ databases">
        <authorList>
            <person name="Chen Y."/>
            <person name="Shah S."/>
            <person name="Dougan E. K."/>
            <person name="Thang M."/>
            <person name="Chan C."/>
        </authorList>
    </citation>
    <scope>NUCLEOTIDE SEQUENCE [LARGE SCALE GENOMIC DNA]</scope>
</reference>
<keyword evidence="1" id="KW-0732">Signal</keyword>
<organism evidence="2">
    <name type="scientific">Cladocopium goreaui</name>
    <dbReference type="NCBI Taxonomy" id="2562237"/>
    <lineage>
        <taxon>Eukaryota</taxon>
        <taxon>Sar</taxon>
        <taxon>Alveolata</taxon>
        <taxon>Dinophyceae</taxon>
        <taxon>Suessiales</taxon>
        <taxon>Symbiodiniaceae</taxon>
        <taxon>Cladocopium</taxon>
    </lineage>
</organism>
<proteinExistence type="predicted"/>
<dbReference type="InterPro" id="IPR039437">
    <property type="entry name" value="FrzH/put_lumazine-bd"/>
</dbReference>
<protein>
    <submittedName>
        <fullName evidence="3">SnoaL-like domain-containing protein</fullName>
    </submittedName>
</protein>
<dbReference type="OrthoDB" id="3794857at2759"/>
<name>A0A9P1C6I0_9DINO</name>
<accession>A0A9P1C6I0</accession>
<evidence type="ECO:0000313" key="3">
    <source>
        <dbReference type="EMBL" id="CAL4772837.1"/>
    </source>
</evidence>
<reference evidence="2" key="1">
    <citation type="submission" date="2022-10" db="EMBL/GenBank/DDBJ databases">
        <authorList>
            <person name="Chen Y."/>
            <person name="Dougan E. K."/>
            <person name="Chan C."/>
            <person name="Rhodes N."/>
            <person name="Thang M."/>
        </authorList>
    </citation>
    <scope>NUCLEOTIDE SEQUENCE</scope>
</reference>
<comment type="caution">
    <text evidence="2">The sequence shown here is derived from an EMBL/GenBank/DDBJ whole genome shotgun (WGS) entry which is preliminary data.</text>
</comment>
<dbReference type="EMBL" id="CAMXCT030000999">
    <property type="protein sequence ID" value="CAL4772837.1"/>
    <property type="molecule type" value="Genomic_DNA"/>
</dbReference>
<dbReference type="InterPro" id="IPR032710">
    <property type="entry name" value="NTF2-like_dom_sf"/>
</dbReference>
<keyword evidence="4" id="KW-1185">Reference proteome</keyword>
<dbReference type="SUPFAM" id="SSF54427">
    <property type="entry name" value="NTF2-like"/>
    <property type="match status" value="2"/>
</dbReference>
<dbReference type="Proteomes" id="UP001152797">
    <property type="component" value="Unassembled WGS sequence"/>
</dbReference>
<dbReference type="AlphaFoldDB" id="A0A9P1C6I0"/>
<dbReference type="Pfam" id="PF12893">
    <property type="entry name" value="Lumazine_bd_2"/>
    <property type="match status" value="2"/>
</dbReference>